<feature type="coiled-coil region" evidence="1">
    <location>
        <begin position="2284"/>
        <end position="2332"/>
    </location>
</feature>
<feature type="coiled-coil region" evidence="1">
    <location>
        <begin position="1456"/>
        <end position="1672"/>
    </location>
</feature>
<protein>
    <submittedName>
        <fullName evidence="3">Uncharacterized protein</fullName>
    </submittedName>
</protein>
<sequence length="3320" mass="364993">MDKSKTKSRLGITTLKAPTNSANGATGGGGGGSMIAMRTPPPLQSNMTTSTNTALCAARARAAVRAAGVRGATSEDAASTAHHSQQATRGLADPHPSAPEGGLSIRGELFLVSPAAGLHLKPHSVLTSLHADKDGGSIAIPNWVVCDDKRISVYTSFSHQSTLLEEVSFDRVTLLFNFTASQDSAGVASSNEGGGHRSAHGGGDHRSAAGRSIASRVERNVYGRTLSSPAHILGSYDDDRLTAASGHRSTSHHASPSHYGGAGAAHTVHAKQHFFGVDFIQLVPTTNEQGHEVVAHQHRLLIFSSPLMDDYLEWLAFFDTLSALTNAFGGPALHRTKAHDEDMTTHEGQQPTTPQEVDLRGAVSGSRNYDPWGAKFVGDPLPPDFDLSATKKFVQQLPTAMEPLPDQTELRTALDEAERWAAEYRTMSAHYIATVQEHEEWLRASMEDAQEAARAMLLAVFSMQTLDVCSTLPHYGRMSGRSSAFATPLGTPGKPQQARPSPGIRYLSGGDSPRPLQLTNDSFTSQPAVPYAATLDALRTQLQAFAEDHDSATLSLQTAVSSYQDEICLLREQIIQLEVGVLGTVSAIRGTTNDGASFASGDQRFRSTEVHDVSQALSHVVDLVLVTSGIVHGRRAPDQKKSLKHNRRKAHRRRRVDDAPLVMERGGTTEVVLTPLAPWEVQSDAASDIPAIATPTSPTSTAVLVDVPPSLRRDPLENGSEDGDEKGSEDDVGAETHHREYSDGSDEEDVDASSGEDAENQPLVDVRIDTGVVASLRLQSADLTAYVRALENHRDQLQGQLSTNERNLVSIRDTLHTSFRTAKNNWESTIATLEGQLNNEHHVVARLTAALHAHVDRANQQDHVIETLQSALAAIEEGDSDLAASSMLATTTNSDMAGSGLQPQQPPIDSPPQTTRQDAPNVADMSFDVSANGAQLASLLSTNDRGADNDGFQTPAALAVLGASNHELERFGGGAQRTTGTAADKPDSQPSATADKVDRSPIDALMSEGFLSPRSSKLASGFRRIGSHRKQQPRTPRTPTAPSFKPATARLHPHQQHQPHQLPSKQLRKRFQRALEALNHAALLTHHHNHSGEDGGIPVVHSDVDETDSHHATPLPGVVLPLGLAEHHDAETLTDEPAVTALPATVVPTPRNATDSHSDTLPQDTVARASESLAEALREMESASQQQAQRAQSRVSQLQEALRKERSQNHAIGKLLHDVVNAMQSKESELHQRVSDLNGNLASSPIPVPLVTHGGAGLSADELLNPYVVNGVLSSTHEGAMREVCFHYTLLGEVNEALEKTVGLAEREIDIQNTKKANELRHLQQVKERVEQEMRSALRAADEEREAARKNMEIAEEQWRLKETELNDQQRVAQERALLEGIAEERQRQELEIQKKAAAAQKALENERSRLQLEKDAALRELHTLAQHQLDAKSKEMEHQSLALIRQREDMLRTVVEDATMQMAEKDEQLQEHTTRLSQELAAREKDHEAKLAAQREVVESIERELARSRDAHQALSSTVASLNDDLEEARGRAAAAEESHVQALHQLHAHHESLETQIRDLSARNEADSQSLKTKIRALKNERNALADEVRQLKDQMKLVEDDLTLRSKQREQEYNALKARREQQVAELQATMAKIAQQRDEEADELHRKVEELEAAKAERERKAGSLERTVSELSDRIKERDSALESVGSELEEDRRLLHHTVSNLNAEIQTLAQVRASAESSREEELTRLQGQHAETLKQMESTWLSEETRRNANVDDMRAKIRDIIAERDSLSKEVRSLKDELQILEDDINQKQKQREQEQLELKMKRERQMFEMQQAMATMKKERDDEAEELLRKAQELEIAKADREMRAGSLERKVTELSDRIKALAKARAAAEAKREEEFKRLQNQHASTIQEIDATRAAEEERRTADVEGMRRKVRDIIGERDSLLREVRSLKDELRALEDDINQKQKRREQEQLELKLRRERQLSEMQEALAKMSLDRDAEAEELHKKIQELEFAKVERDMRAGTLERKVSELSDRIKERDATIESVGSELELDRSTLKRTVSNLSSEIDSLAKARAAAESQREEELSKLQYQHSMTLQEIEALRIAEEERRSADVEGMRMKVRELIAERDTYAKRVRDYESSLKLADESKRALVDQNEHLERTLQNHLRVGDEERGLREQRSRVGTDVMESLRTKYLAALTERDKVGDACRHMSEFLLQLRCVAEEISSQLALGASTSTSPLVGEGSSYSSITDASAAQAPAVQGEDQDPFSPAAVSALVETCKVHHERTLDWIRKAKGRASQEKKTIGRLQQEVQDLTKTKSDLQQSLQAKELALDALRAQSLQQTASLQQAITHRDDLIEGLKTESNQTTRTFQNRLVEQDEQHRQWQRAAHEAQGRALSSLLVSCEQRAREMFLTNAQEQAWSVFDGAMLQTLVHNTRTVLAPSMWGMCLEELLEPLVVHHLDLQTHYHRSIVEALVLLGAPPTVSGDNLADTRSSSCGSSKAPSSVDPLDSREIFSEFATATLIDTLLKQCYIARHALDEISGIVVPTIVTQSGNFDNSATGPESEDGGDRGGRGAMHMTDVVVSTAESTRVLLASSSGEAQSQKPTPGRGRRLSLKQGSEWAARRRQQQQSSPPRLQEYRAFMDSFGDMSSPLVIEADRESGDPETSDGGDVVVLDSSVVHANPEETITALRERLRLLETVLAEQRLVRATLSEALGMDPPSFVEQQHFSSPMIVLEDVDSGPEEAHGLPLNASFERGPMDGLSSGEFKRDPLVLGSSESFSGVVTSISSANHLREPTPVDTPCSNDSITAAGNSTRRRSVGPKGKPPSVVMASKQPLGASLNVAKTSTNSTTTTNSMLAVTGTAAEEAAGEGQRSLRRISFADDNNSPTAQQQSGGVPPLAPVAQAQARQDEPLLDVRLPPALDQEVSPPSVHNGNDLSISGDFHTISGMSLMVAESLRLRDQQVRQLSKAVHCCLKLLSEESIEAIKDASKAYFDPAAPPPTDVELLELVAGASDSSGSPYDSLNNNHNHSGNKEHSRSKLKPKKSTDTLVDVTVTITVPKLVNQCQHVAEIVSQLRALVDKDDLHLTSYENMLAEAGGDELLPTNSEVPPHSHVGDGSERNPSLDLEELTRAAVDADGLVFESDASVQGSRDGVGSTSSPQAPTPHYASPQKQILADALRRSCTSVRSRRTSVVQLFTRSLDDILDSVETKFDELQRLREEHGNVINELQHLLQHEDEGETSLEASHERHPHSIDRDDAPHHPRLETKASTVRLPKTVLQDVTSDDDKFSSTVLLSGTFSGTRRGPKKKPGAVVVVSSPHTE</sequence>
<feature type="region of interest" description="Disordered" evidence="2">
    <location>
        <begin position="3296"/>
        <end position="3320"/>
    </location>
</feature>
<feature type="non-terminal residue" evidence="3">
    <location>
        <position position="3320"/>
    </location>
</feature>
<feature type="compositionally biased region" description="Acidic residues" evidence="2">
    <location>
        <begin position="743"/>
        <end position="759"/>
    </location>
</feature>
<feature type="region of interest" description="Disordered" evidence="2">
    <location>
        <begin position="243"/>
        <end position="263"/>
    </location>
</feature>
<feature type="region of interest" description="Disordered" evidence="2">
    <location>
        <begin position="185"/>
        <end position="209"/>
    </location>
</feature>
<feature type="region of interest" description="Disordered" evidence="2">
    <location>
        <begin position="892"/>
        <end position="920"/>
    </location>
</feature>
<feature type="coiled-coil region" evidence="1">
    <location>
        <begin position="1295"/>
        <end position="1421"/>
    </location>
</feature>
<feature type="region of interest" description="Disordered" evidence="2">
    <location>
        <begin position="3098"/>
        <end position="3120"/>
    </location>
</feature>
<feature type="compositionally biased region" description="Low complexity" evidence="2">
    <location>
        <begin position="690"/>
        <end position="702"/>
    </location>
</feature>
<feature type="region of interest" description="Disordered" evidence="2">
    <location>
        <begin position="1"/>
        <end position="32"/>
    </location>
</feature>
<feature type="region of interest" description="Disordered" evidence="2">
    <location>
        <begin position="1016"/>
        <end position="1064"/>
    </location>
</feature>
<evidence type="ECO:0000256" key="1">
    <source>
        <dbReference type="SAM" id="Coils"/>
    </source>
</evidence>
<feature type="compositionally biased region" description="Low complexity" evidence="2">
    <location>
        <begin position="3309"/>
        <end position="3320"/>
    </location>
</feature>
<keyword evidence="1" id="KW-0175">Coiled coil</keyword>
<dbReference type="OrthoDB" id="265554at2759"/>
<feature type="region of interest" description="Disordered" evidence="2">
    <location>
        <begin position="67"/>
        <end position="102"/>
    </location>
</feature>
<feature type="compositionally biased region" description="Polar residues" evidence="2">
    <location>
        <begin position="2547"/>
        <end position="2556"/>
    </location>
</feature>
<feature type="coiled-coil region" evidence="1">
    <location>
        <begin position="1759"/>
        <end position="1882"/>
    </location>
</feature>
<feature type="compositionally biased region" description="Basic and acidic residues" evidence="2">
    <location>
        <begin position="3243"/>
        <end position="3265"/>
    </location>
</feature>
<feature type="coiled-coil region" evidence="1">
    <location>
        <begin position="2133"/>
        <end position="2160"/>
    </location>
</feature>
<feature type="region of interest" description="Disordered" evidence="2">
    <location>
        <begin position="3144"/>
        <end position="3169"/>
    </location>
</feature>
<dbReference type="PANTHER" id="PTHR23159">
    <property type="entry name" value="CENTROSOMAL PROTEIN 2"/>
    <property type="match status" value="1"/>
</dbReference>
<feature type="coiled-coil region" evidence="1">
    <location>
        <begin position="3199"/>
        <end position="3233"/>
    </location>
</feature>
<feature type="region of interest" description="Disordered" evidence="2">
    <location>
        <begin position="3233"/>
        <end position="3266"/>
    </location>
</feature>
<name>A0A0S4KFS4_BODSA</name>
<evidence type="ECO:0000313" key="3">
    <source>
        <dbReference type="EMBL" id="CUI14542.1"/>
    </source>
</evidence>
<feature type="compositionally biased region" description="Low complexity" evidence="2">
    <location>
        <begin position="2488"/>
        <end position="2499"/>
    </location>
</feature>
<feature type="compositionally biased region" description="Basic residues" evidence="2">
    <location>
        <begin position="642"/>
        <end position="654"/>
    </location>
</feature>
<feature type="compositionally biased region" description="Polar residues" evidence="2">
    <location>
        <begin position="2589"/>
        <end position="2600"/>
    </location>
</feature>
<organism evidence="3 4">
    <name type="scientific">Bodo saltans</name>
    <name type="common">Flagellated protozoan</name>
    <dbReference type="NCBI Taxonomy" id="75058"/>
    <lineage>
        <taxon>Eukaryota</taxon>
        <taxon>Discoba</taxon>
        <taxon>Euglenozoa</taxon>
        <taxon>Kinetoplastea</taxon>
        <taxon>Metakinetoplastina</taxon>
        <taxon>Eubodonida</taxon>
        <taxon>Bodonidae</taxon>
        <taxon>Bodo</taxon>
    </lineage>
</organism>
<feature type="coiled-coil region" evidence="1">
    <location>
        <begin position="1166"/>
        <end position="1208"/>
    </location>
</feature>
<feature type="region of interest" description="Disordered" evidence="2">
    <location>
        <begin position="485"/>
        <end position="511"/>
    </location>
</feature>
<feature type="compositionally biased region" description="Polar residues" evidence="2">
    <location>
        <begin position="2798"/>
        <end position="2810"/>
    </location>
</feature>
<feature type="region of interest" description="Disordered" evidence="2">
    <location>
        <begin position="3014"/>
        <end position="3043"/>
    </location>
</feature>
<feature type="compositionally biased region" description="Acidic residues" evidence="2">
    <location>
        <begin position="719"/>
        <end position="733"/>
    </location>
</feature>
<reference evidence="4" key="1">
    <citation type="submission" date="2015-09" db="EMBL/GenBank/DDBJ databases">
        <authorList>
            <consortium name="Pathogen Informatics"/>
        </authorList>
    </citation>
    <scope>NUCLEOTIDE SEQUENCE [LARGE SCALE GENOMIC DNA]</scope>
    <source>
        <strain evidence="4">Lake Konstanz</strain>
    </source>
</reference>
<accession>A0A0S4KFS4</accession>
<feature type="region of interest" description="Disordered" evidence="2">
    <location>
        <begin position="635"/>
        <end position="663"/>
    </location>
</feature>
<feature type="compositionally biased region" description="Low complexity" evidence="2">
    <location>
        <begin position="2842"/>
        <end position="2853"/>
    </location>
</feature>
<proteinExistence type="predicted"/>
<dbReference type="PANTHER" id="PTHR23159:SF31">
    <property type="entry name" value="CENTROSOME-ASSOCIATED PROTEIN CEP250 ISOFORM X1"/>
    <property type="match status" value="1"/>
</dbReference>
<feature type="region of interest" description="Disordered" evidence="2">
    <location>
        <begin position="971"/>
        <end position="1001"/>
    </location>
</feature>
<evidence type="ECO:0000313" key="4">
    <source>
        <dbReference type="Proteomes" id="UP000051952"/>
    </source>
</evidence>
<evidence type="ECO:0000256" key="2">
    <source>
        <dbReference type="SAM" id="MobiDB-lite"/>
    </source>
</evidence>
<dbReference type="Proteomes" id="UP000051952">
    <property type="component" value="Unassembled WGS sequence"/>
</dbReference>
<keyword evidence="4" id="KW-1185">Reference proteome</keyword>
<feature type="coiled-coil region" evidence="1">
    <location>
        <begin position="1923"/>
        <end position="1993"/>
    </location>
</feature>
<feature type="region of interest" description="Disordered" evidence="2">
    <location>
        <begin position="690"/>
        <end position="763"/>
    </location>
</feature>
<dbReference type="VEuPathDB" id="TriTrypDB:BSAL_07455"/>
<feature type="compositionally biased region" description="Polar residues" evidence="2">
    <location>
        <begin position="346"/>
        <end position="355"/>
    </location>
</feature>
<feature type="coiled-coil region" evidence="1">
    <location>
        <begin position="2051"/>
        <end position="2078"/>
    </location>
</feature>
<feature type="region of interest" description="Disordered" evidence="2">
    <location>
        <begin position="2482"/>
        <end position="2501"/>
    </location>
</feature>
<feature type="compositionally biased region" description="Polar residues" evidence="2">
    <location>
        <begin position="3014"/>
        <end position="3027"/>
    </location>
</feature>
<feature type="compositionally biased region" description="Polar residues" evidence="2">
    <location>
        <begin position="3144"/>
        <end position="3159"/>
    </location>
</feature>
<feature type="region of interest" description="Disordered" evidence="2">
    <location>
        <begin position="2547"/>
        <end position="2570"/>
    </location>
</feature>
<gene>
    <name evidence="3" type="ORF">BSAL_07455</name>
</gene>
<feature type="region of interest" description="Disordered" evidence="2">
    <location>
        <begin position="2789"/>
        <end position="2853"/>
    </location>
</feature>
<feature type="region of interest" description="Disordered" evidence="2">
    <location>
        <begin position="2589"/>
        <end position="2631"/>
    </location>
</feature>
<dbReference type="EMBL" id="CYKH01001404">
    <property type="protein sequence ID" value="CUI14542.1"/>
    <property type="molecule type" value="Genomic_DNA"/>
</dbReference>
<dbReference type="OMA" id="ETHHREY"/>
<feature type="region of interest" description="Disordered" evidence="2">
    <location>
        <begin position="338"/>
        <end position="358"/>
    </location>
</feature>